<gene>
    <name evidence="2" type="ORF">PYX00_007643</name>
</gene>
<accession>A0AAW2HKH9</accession>
<sequence>MMKYLLVFLSIVFLCNGAPAPVPAPAPGPKADPSLVYTTPFLTAPTAISYSSIYRAPPSYPIYTPYIYNLGYASAYSYNAYPYYIL</sequence>
<reference evidence="2" key="1">
    <citation type="journal article" date="2024" name="Gigascience">
        <title>Chromosome-level genome of the poultry shaft louse Menopon gallinae provides insight into the host-switching and adaptive evolution of parasitic lice.</title>
        <authorList>
            <person name="Xu Y."/>
            <person name="Ma L."/>
            <person name="Liu S."/>
            <person name="Liang Y."/>
            <person name="Liu Q."/>
            <person name="He Z."/>
            <person name="Tian L."/>
            <person name="Duan Y."/>
            <person name="Cai W."/>
            <person name="Li H."/>
            <person name="Song F."/>
        </authorList>
    </citation>
    <scope>NUCLEOTIDE SEQUENCE</scope>
    <source>
        <strain evidence="2">Cailab_2023a</strain>
    </source>
</reference>
<dbReference type="AlphaFoldDB" id="A0AAW2HKH9"/>
<keyword evidence="1" id="KW-0732">Signal</keyword>
<feature type="chain" id="PRO_5043901353" description="Neuropeptide-like 4" evidence="1">
    <location>
        <begin position="18"/>
        <end position="86"/>
    </location>
</feature>
<proteinExistence type="predicted"/>
<comment type="caution">
    <text evidence="2">The sequence shown here is derived from an EMBL/GenBank/DDBJ whole genome shotgun (WGS) entry which is preliminary data.</text>
</comment>
<evidence type="ECO:0000256" key="1">
    <source>
        <dbReference type="SAM" id="SignalP"/>
    </source>
</evidence>
<protein>
    <recommendedName>
        <fullName evidence="3">Neuropeptide-like 4</fullName>
    </recommendedName>
</protein>
<name>A0AAW2HKH9_9NEOP</name>
<evidence type="ECO:0000313" key="2">
    <source>
        <dbReference type="EMBL" id="KAL0270148.1"/>
    </source>
</evidence>
<evidence type="ECO:0008006" key="3">
    <source>
        <dbReference type="Google" id="ProtNLM"/>
    </source>
</evidence>
<dbReference type="EMBL" id="JARGDH010000004">
    <property type="protein sequence ID" value="KAL0270148.1"/>
    <property type="molecule type" value="Genomic_DNA"/>
</dbReference>
<feature type="signal peptide" evidence="1">
    <location>
        <begin position="1"/>
        <end position="17"/>
    </location>
</feature>
<organism evidence="2">
    <name type="scientific">Menopon gallinae</name>
    <name type="common">poultry shaft louse</name>
    <dbReference type="NCBI Taxonomy" id="328185"/>
    <lineage>
        <taxon>Eukaryota</taxon>
        <taxon>Metazoa</taxon>
        <taxon>Ecdysozoa</taxon>
        <taxon>Arthropoda</taxon>
        <taxon>Hexapoda</taxon>
        <taxon>Insecta</taxon>
        <taxon>Pterygota</taxon>
        <taxon>Neoptera</taxon>
        <taxon>Paraneoptera</taxon>
        <taxon>Psocodea</taxon>
        <taxon>Troctomorpha</taxon>
        <taxon>Phthiraptera</taxon>
        <taxon>Amblycera</taxon>
        <taxon>Menoponidae</taxon>
        <taxon>Menopon</taxon>
    </lineage>
</organism>